<organism evidence="1 2">
    <name type="scientific">Byssochlamys spectabilis</name>
    <name type="common">Paecilomyces variotii</name>
    <dbReference type="NCBI Taxonomy" id="264951"/>
    <lineage>
        <taxon>Eukaryota</taxon>
        <taxon>Fungi</taxon>
        <taxon>Dikarya</taxon>
        <taxon>Ascomycota</taxon>
        <taxon>Pezizomycotina</taxon>
        <taxon>Eurotiomycetes</taxon>
        <taxon>Eurotiomycetidae</taxon>
        <taxon>Eurotiales</taxon>
        <taxon>Thermoascaceae</taxon>
        <taxon>Paecilomyces</taxon>
    </lineage>
</organism>
<reference evidence="1 2" key="1">
    <citation type="journal article" date="2018" name="Front. Microbiol.">
        <title>Genomic and genetic insights into a cosmopolitan fungus, Paecilomyces variotii (Eurotiales).</title>
        <authorList>
            <person name="Urquhart A.S."/>
            <person name="Mondo S.J."/>
            <person name="Makela M.R."/>
            <person name="Hane J.K."/>
            <person name="Wiebenga A."/>
            <person name="He G."/>
            <person name="Mihaltcheva S."/>
            <person name="Pangilinan J."/>
            <person name="Lipzen A."/>
            <person name="Barry K."/>
            <person name="de Vries R.P."/>
            <person name="Grigoriev I.V."/>
            <person name="Idnurm A."/>
        </authorList>
    </citation>
    <scope>NUCLEOTIDE SEQUENCE [LARGE SCALE GENOMIC DNA]</scope>
    <source>
        <strain evidence="1 2">CBS 101075</strain>
    </source>
</reference>
<comment type="caution">
    <text evidence="1">The sequence shown here is derived from an EMBL/GenBank/DDBJ whole genome shotgun (WGS) entry which is preliminary data.</text>
</comment>
<dbReference type="SUPFAM" id="SSF51182">
    <property type="entry name" value="RmlC-like cupins"/>
    <property type="match status" value="1"/>
</dbReference>
<keyword evidence="2" id="KW-1185">Reference proteome</keyword>
<evidence type="ECO:0000313" key="2">
    <source>
        <dbReference type="Proteomes" id="UP000283841"/>
    </source>
</evidence>
<protein>
    <recommendedName>
        <fullName evidence="3">Cupin 2 conserved barrel domain-containing protein</fullName>
    </recommendedName>
</protein>
<sequence>MGDSEPSKLFSVFNNAITTHLYPHSNSAFAYDVTFIRSVWPSELSNKKPPLHFHPYQKEYIQVTEGTLCVDIEGSPRVLDPSIGEICILPWTNHRLYPPEDFGGSDTIRFLLSGEESGRMFQLDSMFFENWYRYQEAAVDGEGLKSVQVMAMFDAGGTYLTLPWWIPFSRTCAVVLGIVVGRWLGSLLGYQPYYRQWTSDWGLACEKMKTSIWHRRFATV</sequence>
<evidence type="ECO:0000313" key="1">
    <source>
        <dbReference type="EMBL" id="RWQ93838.1"/>
    </source>
</evidence>
<accession>A0A443HPS3</accession>
<name>A0A443HPS3_BYSSP</name>
<dbReference type="GeneID" id="39596477"/>
<dbReference type="InterPro" id="IPR011051">
    <property type="entry name" value="RmlC_Cupin_sf"/>
</dbReference>
<evidence type="ECO:0008006" key="3">
    <source>
        <dbReference type="Google" id="ProtNLM"/>
    </source>
</evidence>
<dbReference type="AlphaFoldDB" id="A0A443HPS3"/>
<dbReference type="VEuPathDB" id="FungiDB:C8Q69DRAFT_305930"/>
<gene>
    <name evidence="1" type="ORF">C8Q69DRAFT_305930</name>
</gene>
<dbReference type="RefSeq" id="XP_028483483.1">
    <property type="nucleotide sequence ID" value="XM_028627200.1"/>
</dbReference>
<proteinExistence type="predicted"/>
<dbReference type="OrthoDB" id="9976870at2759"/>
<dbReference type="EMBL" id="RCNU01000008">
    <property type="protein sequence ID" value="RWQ93838.1"/>
    <property type="molecule type" value="Genomic_DNA"/>
</dbReference>
<dbReference type="Proteomes" id="UP000283841">
    <property type="component" value="Unassembled WGS sequence"/>
</dbReference>
<dbReference type="STRING" id="264951.A0A443HPS3"/>